<dbReference type="SMART" id="SM00966">
    <property type="entry name" value="SpoVT_AbrB"/>
    <property type="match status" value="1"/>
</dbReference>
<keyword evidence="4" id="KW-1185">Reference proteome</keyword>
<feature type="region of interest" description="Disordered" evidence="1">
    <location>
        <begin position="54"/>
        <end position="83"/>
    </location>
</feature>
<evidence type="ECO:0000313" key="4">
    <source>
        <dbReference type="Proteomes" id="UP001501523"/>
    </source>
</evidence>
<name>A0ABP3U3N9_9GAMM</name>
<evidence type="ECO:0000256" key="1">
    <source>
        <dbReference type="SAM" id="MobiDB-lite"/>
    </source>
</evidence>
<feature type="domain" description="SpoVT-AbrB" evidence="2">
    <location>
        <begin position="8"/>
        <end position="53"/>
    </location>
</feature>
<organism evidence="3 4">
    <name type="scientific">Dokdonella soli</name>
    <dbReference type="NCBI Taxonomy" id="529810"/>
    <lineage>
        <taxon>Bacteria</taxon>
        <taxon>Pseudomonadati</taxon>
        <taxon>Pseudomonadota</taxon>
        <taxon>Gammaproteobacteria</taxon>
        <taxon>Lysobacterales</taxon>
        <taxon>Rhodanobacteraceae</taxon>
        <taxon>Dokdonella</taxon>
    </lineage>
</organism>
<evidence type="ECO:0000313" key="3">
    <source>
        <dbReference type="EMBL" id="GAA0721638.1"/>
    </source>
</evidence>
<evidence type="ECO:0000259" key="2">
    <source>
        <dbReference type="SMART" id="SM00966"/>
    </source>
</evidence>
<accession>A0ABP3U3N9</accession>
<dbReference type="RefSeq" id="WP_343792966.1">
    <property type="nucleotide sequence ID" value="NZ_BAAAEU010000024.1"/>
</dbReference>
<dbReference type="InterPro" id="IPR007159">
    <property type="entry name" value="SpoVT-AbrB_dom"/>
</dbReference>
<proteinExistence type="predicted"/>
<dbReference type="SUPFAM" id="SSF89447">
    <property type="entry name" value="AbrB/MazE/MraZ-like"/>
    <property type="match status" value="1"/>
</dbReference>
<protein>
    <recommendedName>
        <fullName evidence="2">SpoVT-AbrB domain-containing protein</fullName>
    </recommendedName>
</protein>
<sequence length="83" mass="8947">MSCTATLRRSGGSVILSIPKTIVESLAVDAGSVVELSLRGRSLSVTPARRSLAERLAASPRSPTQWQRDDEWLEDAPQGREGL</sequence>
<dbReference type="InterPro" id="IPR037914">
    <property type="entry name" value="SpoVT-AbrB_sf"/>
</dbReference>
<comment type="caution">
    <text evidence="3">The sequence shown here is derived from an EMBL/GenBank/DDBJ whole genome shotgun (WGS) entry which is preliminary data.</text>
</comment>
<dbReference type="Pfam" id="PF04014">
    <property type="entry name" value="MazE_antitoxin"/>
    <property type="match status" value="1"/>
</dbReference>
<dbReference type="Gene3D" id="2.10.260.10">
    <property type="match status" value="1"/>
</dbReference>
<gene>
    <name evidence="3" type="ORF">GCM10009105_32150</name>
</gene>
<reference evidence="4" key="1">
    <citation type="journal article" date="2019" name="Int. J. Syst. Evol. Microbiol.">
        <title>The Global Catalogue of Microorganisms (GCM) 10K type strain sequencing project: providing services to taxonomists for standard genome sequencing and annotation.</title>
        <authorList>
            <consortium name="The Broad Institute Genomics Platform"/>
            <consortium name="The Broad Institute Genome Sequencing Center for Infectious Disease"/>
            <person name="Wu L."/>
            <person name="Ma J."/>
        </authorList>
    </citation>
    <scope>NUCLEOTIDE SEQUENCE [LARGE SCALE GENOMIC DNA]</scope>
    <source>
        <strain evidence="4">JCM 15421</strain>
    </source>
</reference>
<dbReference type="Proteomes" id="UP001501523">
    <property type="component" value="Unassembled WGS sequence"/>
</dbReference>
<dbReference type="EMBL" id="BAAAEU010000024">
    <property type="protein sequence ID" value="GAA0721638.1"/>
    <property type="molecule type" value="Genomic_DNA"/>
</dbReference>